<dbReference type="PRINTS" id="PR00080">
    <property type="entry name" value="SDRFAMILY"/>
</dbReference>
<dbReference type="Pfam" id="PF13561">
    <property type="entry name" value="adh_short_C2"/>
    <property type="match status" value="1"/>
</dbReference>
<dbReference type="SUPFAM" id="SSF51735">
    <property type="entry name" value="NAD(P)-binding Rossmann-fold domains"/>
    <property type="match status" value="1"/>
</dbReference>
<evidence type="ECO:0000313" key="4">
    <source>
        <dbReference type="Proteomes" id="UP001589793"/>
    </source>
</evidence>
<dbReference type="InterPro" id="IPR002347">
    <property type="entry name" value="SDR_fam"/>
</dbReference>
<protein>
    <submittedName>
        <fullName evidence="3">SDR family NAD(P)-dependent oxidoreductase</fullName>
        <ecNumber evidence="3">1.1.1.-</ecNumber>
    </submittedName>
</protein>
<reference evidence="3 4" key="1">
    <citation type="submission" date="2024-09" db="EMBL/GenBank/DDBJ databases">
        <authorList>
            <person name="Sun Q."/>
            <person name="Mori K."/>
        </authorList>
    </citation>
    <scope>NUCLEOTIDE SEQUENCE [LARGE SCALE GENOMIC DNA]</scope>
    <source>
        <strain evidence="3 4">CICC 10874</strain>
    </source>
</reference>
<comment type="similarity">
    <text evidence="1">Belongs to the short-chain dehydrogenases/reductases (SDR) family.</text>
</comment>
<sequence length="260" mass="26773">MSTPIPGFPEKRTAVVTGAGAPRGIGRHVARKLAAHGWDLAVLDIDAAAVQEFAAELAAETGRTVVGIGVDISDQSSVEAAFAQIDAQLPPVIAEVNLAGIASPKSLFELDDASFTRVMDVNAKGTLFMMQAAAKRMIDGGHGGRIVNTASITAYDGGGTFSKIGYAAAKAAVLGLTRGGARELGRHGITVNSIVPGPIDTDIMGGKLTDERKAGMSADIPLQRVGQPHEVAGLINFLVSEDASFVNGDSVFVDGGKHMV</sequence>
<dbReference type="PRINTS" id="PR00081">
    <property type="entry name" value="GDHRDH"/>
</dbReference>
<dbReference type="PANTHER" id="PTHR42760:SF133">
    <property type="entry name" value="3-OXOACYL-[ACYL-CARRIER-PROTEIN] REDUCTASE"/>
    <property type="match status" value="1"/>
</dbReference>
<accession>A0ABV6RFW0</accession>
<name>A0ABV6RFW0_9MICO</name>
<dbReference type="EC" id="1.1.1.-" evidence="3"/>
<gene>
    <name evidence="3" type="ORF">ACFFF6_18270</name>
</gene>
<organism evidence="3 4">
    <name type="scientific">Brachybacterium hainanense</name>
    <dbReference type="NCBI Taxonomy" id="1541174"/>
    <lineage>
        <taxon>Bacteria</taxon>
        <taxon>Bacillati</taxon>
        <taxon>Actinomycetota</taxon>
        <taxon>Actinomycetes</taxon>
        <taxon>Micrococcales</taxon>
        <taxon>Dermabacteraceae</taxon>
        <taxon>Brachybacterium</taxon>
    </lineage>
</organism>
<evidence type="ECO:0000256" key="1">
    <source>
        <dbReference type="ARBA" id="ARBA00006484"/>
    </source>
</evidence>
<dbReference type="RefSeq" id="WP_376982942.1">
    <property type="nucleotide sequence ID" value="NZ_JBHLSV010000032.1"/>
</dbReference>
<evidence type="ECO:0000313" key="3">
    <source>
        <dbReference type="EMBL" id="MFC0675900.1"/>
    </source>
</evidence>
<dbReference type="Proteomes" id="UP001589793">
    <property type="component" value="Unassembled WGS sequence"/>
</dbReference>
<dbReference type="EMBL" id="JBHLSV010000032">
    <property type="protein sequence ID" value="MFC0675900.1"/>
    <property type="molecule type" value="Genomic_DNA"/>
</dbReference>
<dbReference type="PANTHER" id="PTHR42760">
    <property type="entry name" value="SHORT-CHAIN DEHYDROGENASES/REDUCTASES FAMILY MEMBER"/>
    <property type="match status" value="1"/>
</dbReference>
<keyword evidence="2 3" id="KW-0560">Oxidoreductase</keyword>
<dbReference type="Gene3D" id="3.40.50.720">
    <property type="entry name" value="NAD(P)-binding Rossmann-like Domain"/>
    <property type="match status" value="1"/>
</dbReference>
<keyword evidence="4" id="KW-1185">Reference proteome</keyword>
<evidence type="ECO:0000256" key="2">
    <source>
        <dbReference type="ARBA" id="ARBA00023002"/>
    </source>
</evidence>
<dbReference type="CDD" id="cd05233">
    <property type="entry name" value="SDR_c"/>
    <property type="match status" value="1"/>
</dbReference>
<dbReference type="InterPro" id="IPR036291">
    <property type="entry name" value="NAD(P)-bd_dom_sf"/>
</dbReference>
<dbReference type="GO" id="GO:0016491">
    <property type="term" value="F:oxidoreductase activity"/>
    <property type="evidence" value="ECO:0007669"/>
    <property type="project" value="UniProtKB-KW"/>
</dbReference>
<comment type="caution">
    <text evidence="3">The sequence shown here is derived from an EMBL/GenBank/DDBJ whole genome shotgun (WGS) entry which is preliminary data.</text>
</comment>
<proteinExistence type="inferred from homology"/>